<name>A0A0P1BRW7_9BASI</name>
<dbReference type="InterPro" id="IPR005024">
    <property type="entry name" value="Snf7_fam"/>
</dbReference>
<keyword evidence="3" id="KW-0813">Transport</keyword>
<dbReference type="STRING" id="401625.A0A0P1BRW7"/>
<evidence type="ECO:0000256" key="4">
    <source>
        <dbReference type="ARBA" id="ARBA00022753"/>
    </source>
</evidence>
<dbReference type="PANTHER" id="PTHR22761">
    <property type="entry name" value="CHARGED MULTIVESICULAR BODY PROTEIN"/>
    <property type="match status" value="1"/>
</dbReference>
<keyword evidence="5" id="KW-0653">Protein transport</keyword>
<dbReference type="GO" id="GO:0005771">
    <property type="term" value="C:multivesicular body"/>
    <property type="evidence" value="ECO:0007669"/>
    <property type="project" value="TreeGrafter"/>
</dbReference>
<dbReference type="GO" id="GO:0032511">
    <property type="term" value="P:late endosome to vacuole transport via multivesicular body sorting pathway"/>
    <property type="evidence" value="ECO:0007669"/>
    <property type="project" value="TreeGrafter"/>
</dbReference>
<dbReference type="GO" id="GO:0006900">
    <property type="term" value="P:vesicle budding from membrane"/>
    <property type="evidence" value="ECO:0007669"/>
    <property type="project" value="TreeGrafter"/>
</dbReference>
<sequence>MGAQHSKPGVKVTPQDRAILDLKLQRDKVKQYQKKLQSVLDLENRLAKQALQRGDKQRARTALRRRKWQQGMIEKTDGQLETLQGLVSSIEFSQIQASVMHGLQQGNAVLKEIHKELNIDSVEKLMGETQEAVAYQKEIDEMLTSRMTAEEEEAVAREMEALEAEARAEDLPSSSNAIKEAREHVEFPNVPSVEPPKAKPKAKRPLFKLPVLQPRPLPTAAPVTPPKLVDKELAAHKS</sequence>
<protein>
    <submittedName>
        <fullName evidence="8">Snf7 family protein</fullName>
    </submittedName>
</protein>
<organism evidence="8 9">
    <name type="scientific">Ceraceosorus bombacis</name>
    <dbReference type="NCBI Taxonomy" id="401625"/>
    <lineage>
        <taxon>Eukaryota</taxon>
        <taxon>Fungi</taxon>
        <taxon>Dikarya</taxon>
        <taxon>Basidiomycota</taxon>
        <taxon>Ustilaginomycotina</taxon>
        <taxon>Exobasidiomycetes</taxon>
        <taxon>Ceraceosorales</taxon>
        <taxon>Ceraceosoraceae</taxon>
        <taxon>Ceraceosorus</taxon>
    </lineage>
</organism>
<feature type="region of interest" description="Disordered" evidence="7">
    <location>
        <begin position="165"/>
        <end position="238"/>
    </location>
</feature>
<dbReference type="AlphaFoldDB" id="A0A0P1BRW7"/>
<feature type="compositionally biased region" description="Basic and acidic residues" evidence="7">
    <location>
        <begin position="228"/>
        <end position="238"/>
    </location>
</feature>
<dbReference type="PANTHER" id="PTHR22761:SF5">
    <property type="entry name" value="CHARGED MULTIVESICULAR BODY PROTEIN 6"/>
    <property type="match status" value="1"/>
</dbReference>
<dbReference type="Gene3D" id="6.10.140.1230">
    <property type="match status" value="1"/>
</dbReference>
<evidence type="ECO:0000256" key="3">
    <source>
        <dbReference type="ARBA" id="ARBA00022448"/>
    </source>
</evidence>
<evidence type="ECO:0000313" key="9">
    <source>
        <dbReference type="Proteomes" id="UP000054845"/>
    </source>
</evidence>
<dbReference type="GO" id="GO:0015031">
    <property type="term" value="P:protein transport"/>
    <property type="evidence" value="ECO:0007669"/>
    <property type="project" value="UniProtKB-KW"/>
</dbReference>
<dbReference type="Proteomes" id="UP000054845">
    <property type="component" value="Unassembled WGS sequence"/>
</dbReference>
<evidence type="ECO:0000313" key="8">
    <source>
        <dbReference type="EMBL" id="CEH19196.1"/>
    </source>
</evidence>
<accession>A0A0P1BRW7</accession>
<proteinExistence type="inferred from homology"/>
<evidence type="ECO:0000256" key="5">
    <source>
        <dbReference type="ARBA" id="ARBA00022927"/>
    </source>
</evidence>
<evidence type="ECO:0000256" key="6">
    <source>
        <dbReference type="ARBA" id="ARBA00023136"/>
    </source>
</evidence>
<evidence type="ECO:0000256" key="2">
    <source>
        <dbReference type="ARBA" id="ARBA00006190"/>
    </source>
</evidence>
<dbReference type="EMBL" id="CCYA01000277">
    <property type="protein sequence ID" value="CEH19196.1"/>
    <property type="molecule type" value="Genomic_DNA"/>
</dbReference>
<comment type="subcellular location">
    <subcellularLocation>
        <location evidence="1">Endosome membrane</location>
    </subcellularLocation>
</comment>
<comment type="similarity">
    <text evidence="2">Belongs to the SNF7 family.</text>
</comment>
<evidence type="ECO:0000256" key="7">
    <source>
        <dbReference type="SAM" id="MobiDB-lite"/>
    </source>
</evidence>
<evidence type="ECO:0000256" key="1">
    <source>
        <dbReference type="ARBA" id="ARBA00004608"/>
    </source>
</evidence>
<dbReference type="OrthoDB" id="441172at2759"/>
<keyword evidence="4" id="KW-0967">Endosome</keyword>
<dbReference type="GO" id="GO:0000815">
    <property type="term" value="C:ESCRT III complex"/>
    <property type="evidence" value="ECO:0007669"/>
    <property type="project" value="TreeGrafter"/>
</dbReference>
<dbReference type="Pfam" id="PF03357">
    <property type="entry name" value="Snf7"/>
    <property type="match status" value="1"/>
</dbReference>
<reference evidence="9" key="1">
    <citation type="submission" date="2014-09" db="EMBL/GenBank/DDBJ databases">
        <authorList>
            <person name="Sharma Rahul"/>
            <person name="Thines Marco"/>
        </authorList>
    </citation>
    <scope>NUCLEOTIDE SEQUENCE [LARGE SCALE GENOMIC DNA]</scope>
</reference>
<keyword evidence="6" id="KW-0472">Membrane</keyword>
<feature type="compositionally biased region" description="Pro residues" evidence="7">
    <location>
        <begin position="213"/>
        <end position="225"/>
    </location>
</feature>
<keyword evidence="9" id="KW-1185">Reference proteome</keyword>